<dbReference type="Pfam" id="PF10545">
    <property type="entry name" value="MADF_DNA_bdg"/>
    <property type="match status" value="1"/>
</dbReference>
<protein>
    <recommendedName>
        <fullName evidence="2">MADF domain-containing protein</fullName>
    </recommendedName>
</protein>
<dbReference type="Proteomes" id="UP001497472">
    <property type="component" value="Unassembled WGS sequence"/>
</dbReference>
<keyword evidence="4" id="KW-1185">Reference proteome</keyword>
<reference evidence="3 4" key="1">
    <citation type="submission" date="2023-11" db="EMBL/GenBank/DDBJ databases">
        <authorList>
            <person name="Okamura Y."/>
        </authorList>
    </citation>
    <scope>NUCLEOTIDE SEQUENCE [LARGE SCALE GENOMIC DNA]</scope>
</reference>
<name>A0AAV1JME1_9NEOP</name>
<dbReference type="InterPro" id="IPR006578">
    <property type="entry name" value="MADF-dom"/>
</dbReference>
<dbReference type="PROSITE" id="PS51029">
    <property type="entry name" value="MADF"/>
    <property type="match status" value="1"/>
</dbReference>
<dbReference type="PANTHER" id="PTHR21505:SF8">
    <property type="entry name" value="DPT-YFP REPRESSOR BY OVEREXPRESSION, ISOFORM D-RELATED"/>
    <property type="match status" value="1"/>
</dbReference>
<dbReference type="AlphaFoldDB" id="A0AAV1JME1"/>
<proteinExistence type="predicted"/>
<gene>
    <name evidence="3" type="ORF">LNINA_LOCUS9593</name>
</gene>
<evidence type="ECO:0000313" key="3">
    <source>
        <dbReference type="EMBL" id="CAK1550363.1"/>
    </source>
</evidence>
<evidence type="ECO:0000313" key="4">
    <source>
        <dbReference type="Proteomes" id="UP001497472"/>
    </source>
</evidence>
<evidence type="ECO:0000259" key="2">
    <source>
        <dbReference type="PROSITE" id="PS51029"/>
    </source>
</evidence>
<accession>A0AAV1JME1</accession>
<feature type="region of interest" description="Disordered" evidence="1">
    <location>
        <begin position="139"/>
        <end position="183"/>
    </location>
</feature>
<feature type="domain" description="MADF" evidence="2">
    <location>
        <begin position="10"/>
        <end position="99"/>
    </location>
</feature>
<dbReference type="PANTHER" id="PTHR21505">
    <property type="entry name" value="MADF DOMAIN-CONTAINING PROTEIN-RELATED"/>
    <property type="match status" value="1"/>
</dbReference>
<evidence type="ECO:0000256" key="1">
    <source>
        <dbReference type="SAM" id="MobiDB-lite"/>
    </source>
</evidence>
<organism evidence="3 4">
    <name type="scientific">Leptosia nina</name>
    <dbReference type="NCBI Taxonomy" id="320188"/>
    <lineage>
        <taxon>Eukaryota</taxon>
        <taxon>Metazoa</taxon>
        <taxon>Ecdysozoa</taxon>
        <taxon>Arthropoda</taxon>
        <taxon>Hexapoda</taxon>
        <taxon>Insecta</taxon>
        <taxon>Pterygota</taxon>
        <taxon>Neoptera</taxon>
        <taxon>Endopterygota</taxon>
        <taxon>Lepidoptera</taxon>
        <taxon>Glossata</taxon>
        <taxon>Ditrysia</taxon>
        <taxon>Papilionoidea</taxon>
        <taxon>Pieridae</taxon>
        <taxon>Pierinae</taxon>
        <taxon>Leptosia</taxon>
    </lineage>
</organism>
<sequence>MRWSEQITQDFVKMYLKYDCLWNTNHPDYKLRQRRDKAYSSLSAEFKAVSKISLTTTEIKVKIKNLRSTYMQEVNKVFQKSSPDWIYKPSLVWFEDMDRCLKHTYVRRSTSNSNIQQGPEVDSSCQIWVNQMDANLKEELDPDPLIPKDNYCDSPRPEESNQDDSETLLPPKKSKKKKQMKSIISDNSEITKEDEFDIFGKYIAAQLRSMHLHKALRLQLEIHGLVNEARVSDNND</sequence>
<dbReference type="SMART" id="SM00595">
    <property type="entry name" value="MADF"/>
    <property type="match status" value="1"/>
</dbReference>
<comment type="caution">
    <text evidence="3">The sequence shown here is derived from an EMBL/GenBank/DDBJ whole genome shotgun (WGS) entry which is preliminary data.</text>
</comment>
<dbReference type="EMBL" id="CAVLEF010000081">
    <property type="protein sequence ID" value="CAK1550363.1"/>
    <property type="molecule type" value="Genomic_DNA"/>
</dbReference>